<feature type="region of interest" description="Disordered" evidence="1">
    <location>
        <begin position="231"/>
        <end position="273"/>
    </location>
</feature>
<evidence type="ECO:0000313" key="4">
    <source>
        <dbReference type="Proteomes" id="UP001139887"/>
    </source>
</evidence>
<keyword evidence="4" id="KW-1185">Reference proteome</keyword>
<dbReference type="GO" id="GO:0005634">
    <property type="term" value="C:nucleus"/>
    <property type="evidence" value="ECO:0007669"/>
    <property type="project" value="TreeGrafter"/>
</dbReference>
<evidence type="ECO:0000256" key="1">
    <source>
        <dbReference type="SAM" id="MobiDB-lite"/>
    </source>
</evidence>
<proteinExistence type="predicted"/>
<comment type="caution">
    <text evidence="3">The sequence shown here is derived from an EMBL/GenBank/DDBJ whole genome shotgun (WGS) entry which is preliminary data.</text>
</comment>
<dbReference type="InterPro" id="IPR006861">
    <property type="entry name" value="HABP4_PAIRBP1-bd"/>
</dbReference>
<feature type="compositionally biased region" description="Basic and acidic residues" evidence="1">
    <location>
        <begin position="90"/>
        <end position="106"/>
    </location>
</feature>
<feature type="domain" description="Hyaluronan/mRNA-binding protein" evidence="2">
    <location>
        <begin position="98"/>
        <end position="188"/>
    </location>
</feature>
<dbReference type="PANTHER" id="PTHR12299">
    <property type="entry name" value="HYALURONIC ACID-BINDING PROTEIN 4"/>
    <property type="match status" value="1"/>
</dbReference>
<dbReference type="SMART" id="SM01233">
    <property type="entry name" value="HABP4_PAI-RBP1"/>
    <property type="match status" value="1"/>
</dbReference>
<feature type="region of interest" description="Disordered" evidence="1">
    <location>
        <begin position="1"/>
        <end position="204"/>
    </location>
</feature>
<protein>
    <recommendedName>
        <fullName evidence="2">Hyaluronan/mRNA-binding protein domain-containing protein</fullName>
    </recommendedName>
</protein>
<evidence type="ECO:0000313" key="3">
    <source>
        <dbReference type="EMBL" id="KAJ2851546.1"/>
    </source>
</evidence>
<dbReference type="Gene3D" id="6.10.140.1040">
    <property type="match status" value="1"/>
</dbReference>
<evidence type="ECO:0000259" key="2">
    <source>
        <dbReference type="SMART" id="SM01233"/>
    </source>
</evidence>
<reference evidence="3" key="1">
    <citation type="submission" date="2022-07" db="EMBL/GenBank/DDBJ databases">
        <title>Phylogenomic reconstructions and comparative analyses of Kickxellomycotina fungi.</title>
        <authorList>
            <person name="Reynolds N.K."/>
            <person name="Stajich J.E."/>
            <person name="Barry K."/>
            <person name="Grigoriev I.V."/>
            <person name="Crous P."/>
            <person name="Smith M.E."/>
        </authorList>
    </citation>
    <scope>NUCLEOTIDE SEQUENCE</scope>
    <source>
        <strain evidence="3">NRRL 1566</strain>
    </source>
</reference>
<dbReference type="EMBL" id="JANBUW010000011">
    <property type="protein sequence ID" value="KAJ2851546.1"/>
    <property type="molecule type" value="Genomic_DNA"/>
</dbReference>
<dbReference type="OrthoDB" id="5390558at2759"/>
<sequence length="273" mass="30515">MSSVVSANMFDLLQDNATSTDDVKVPKKQQQKKQQQTGTRPERAQPTTAVRSGYPSRGGFRGASGRDTARAADPVVEQDRRGRGAHGGPRGREAYRGRGRQFDRHSGTGLVDSAKKEKQGWLGSPEEMPADSEKAAEQAQKDAQAEPATPQNEEEEAEPAVKSLDDYLNERSQQTVDKKHELRKANQGVDESQLKKGVELTKEEEEFFPSMVVRRTRKNKERKEKVLVDGIEQTFSDQQRGAFRGGRGARSDRRQNPRQNRVNLNDKNAFPAL</sequence>
<feature type="compositionally biased region" description="Basic and acidic residues" evidence="1">
    <location>
        <begin position="192"/>
        <end position="201"/>
    </location>
</feature>
<feature type="compositionally biased region" description="Polar residues" evidence="1">
    <location>
        <begin position="257"/>
        <end position="266"/>
    </location>
</feature>
<dbReference type="GO" id="GO:0005737">
    <property type="term" value="C:cytoplasm"/>
    <property type="evidence" value="ECO:0007669"/>
    <property type="project" value="TreeGrafter"/>
</dbReference>
<organism evidence="3 4">
    <name type="scientific">Coemansia brasiliensis</name>
    <dbReference type="NCBI Taxonomy" id="2650707"/>
    <lineage>
        <taxon>Eukaryota</taxon>
        <taxon>Fungi</taxon>
        <taxon>Fungi incertae sedis</taxon>
        <taxon>Zoopagomycota</taxon>
        <taxon>Kickxellomycotina</taxon>
        <taxon>Kickxellomycetes</taxon>
        <taxon>Kickxellales</taxon>
        <taxon>Kickxellaceae</taxon>
        <taxon>Coemansia</taxon>
    </lineage>
</organism>
<feature type="compositionally biased region" description="Basic and acidic residues" evidence="1">
    <location>
        <begin position="131"/>
        <end position="144"/>
    </location>
</feature>
<dbReference type="InterPro" id="IPR039764">
    <property type="entry name" value="HABP4/SERBP1-like"/>
</dbReference>
<dbReference type="Proteomes" id="UP001139887">
    <property type="component" value="Unassembled WGS sequence"/>
</dbReference>
<dbReference type="PANTHER" id="PTHR12299:SF17">
    <property type="entry name" value="AT19571P-RELATED"/>
    <property type="match status" value="1"/>
</dbReference>
<gene>
    <name evidence="3" type="ORF">IWW36_001030</name>
</gene>
<dbReference type="AlphaFoldDB" id="A0A9W8M0S7"/>
<accession>A0A9W8M0S7</accession>
<dbReference type="GO" id="GO:0003723">
    <property type="term" value="F:RNA binding"/>
    <property type="evidence" value="ECO:0007669"/>
    <property type="project" value="InterPro"/>
</dbReference>
<name>A0A9W8M0S7_9FUNG</name>